<dbReference type="AlphaFoldDB" id="A0A8C5PW25"/>
<accession>A0A8C5PW25</accession>
<feature type="domain" description="IRG-type G" evidence="5">
    <location>
        <begin position="39"/>
        <end position="221"/>
    </location>
</feature>
<dbReference type="GO" id="GO:0016020">
    <property type="term" value="C:membrane"/>
    <property type="evidence" value="ECO:0007669"/>
    <property type="project" value="InterPro"/>
</dbReference>
<dbReference type="GO" id="GO:0003924">
    <property type="term" value="F:GTPase activity"/>
    <property type="evidence" value="ECO:0007669"/>
    <property type="project" value="TreeGrafter"/>
</dbReference>
<comment type="similarity">
    <text evidence="1">Belongs to the TRAFAC class dynamin-like GTPase superfamily. IRG family.</text>
</comment>
<evidence type="ECO:0000313" key="7">
    <source>
        <dbReference type="Proteomes" id="UP000694569"/>
    </source>
</evidence>
<evidence type="ECO:0000256" key="2">
    <source>
        <dbReference type="ARBA" id="ARBA00022741"/>
    </source>
</evidence>
<keyword evidence="3" id="KW-0378">Hydrolase</keyword>
<dbReference type="FunFam" id="3.40.50.300:FF:000541">
    <property type="entry name" value="Immunity related GTPase M"/>
    <property type="match status" value="1"/>
</dbReference>
<evidence type="ECO:0000256" key="3">
    <source>
        <dbReference type="ARBA" id="ARBA00022801"/>
    </source>
</evidence>
<keyword evidence="2" id="KW-0547">Nucleotide-binding</keyword>
<dbReference type="InterPro" id="IPR027417">
    <property type="entry name" value="P-loop_NTPase"/>
</dbReference>
<proteinExistence type="inferred from homology"/>
<dbReference type="InterPro" id="IPR030385">
    <property type="entry name" value="G_IRG_dom"/>
</dbReference>
<dbReference type="InterPro" id="IPR007743">
    <property type="entry name" value="Immunity-related_GTPase-like"/>
</dbReference>
<dbReference type="PROSITE" id="PS51716">
    <property type="entry name" value="G_IRG"/>
    <property type="match status" value="1"/>
</dbReference>
<dbReference type="PANTHER" id="PTHR32341:SF17">
    <property type="entry name" value="IRG-TYPE G DOMAIN-CONTAINING PROTEIN"/>
    <property type="match status" value="1"/>
</dbReference>
<dbReference type="Pfam" id="PF05049">
    <property type="entry name" value="IIGP"/>
    <property type="match status" value="1"/>
</dbReference>
<protein>
    <recommendedName>
        <fullName evidence="5">IRG-type G domain-containing protein</fullName>
    </recommendedName>
</protein>
<keyword evidence="4" id="KW-0342">GTP-binding</keyword>
<dbReference type="PANTHER" id="PTHR32341">
    <property type="entry name" value="INTERFERON-INDUCIBLE GTPASE"/>
    <property type="match status" value="1"/>
</dbReference>
<dbReference type="Proteomes" id="UP000694569">
    <property type="component" value="Unplaced"/>
</dbReference>
<dbReference type="Gene3D" id="3.40.50.300">
    <property type="entry name" value="P-loop containing nucleotide triphosphate hydrolases"/>
    <property type="match status" value="1"/>
</dbReference>
<sequence>MSDDSLQSDLAELKLVFGSLSFEEATEKIQKELYEYENLTLDIAITGESGAGKSTFINALRGVSQDDEDAAETGVTGTTTKPKAYKHPQDQTVMYWDLPGLGAPAIKSQQYYDKVHFEKYDFFIIIASERFKESHIDLAKRIQAMKKRFYFVRSKIDQDLSNAKRSKPSAYNEETILQTIRNDCVQKLKDGWAGNPLIFLISSFDFNLYDFNVMIETMKQEMSSHKRHKFILSLPNASLQIIQEKRDALRGQIWKKALLSSIVSFVPIPGLSFSCDIPRFVNTLNEYVKCLCLDEQTLTKLSDVCEKDIKSVIQSPVCKEEINESFVIKLLVHKQAEGESVGKRVLQAIPIFGSVYRSAVAFITLRDVLYKALDEAADDAKRVCEKILN</sequence>
<name>A0A8C5PW25_9ANUR</name>
<evidence type="ECO:0000256" key="1">
    <source>
        <dbReference type="ARBA" id="ARBA00005429"/>
    </source>
</evidence>
<dbReference type="InterPro" id="IPR051515">
    <property type="entry name" value="IRG"/>
</dbReference>
<keyword evidence="7" id="KW-1185">Reference proteome</keyword>
<organism evidence="6 7">
    <name type="scientific">Leptobrachium leishanense</name>
    <name type="common">Leishan spiny toad</name>
    <dbReference type="NCBI Taxonomy" id="445787"/>
    <lineage>
        <taxon>Eukaryota</taxon>
        <taxon>Metazoa</taxon>
        <taxon>Chordata</taxon>
        <taxon>Craniata</taxon>
        <taxon>Vertebrata</taxon>
        <taxon>Euteleostomi</taxon>
        <taxon>Amphibia</taxon>
        <taxon>Batrachia</taxon>
        <taxon>Anura</taxon>
        <taxon>Pelobatoidea</taxon>
        <taxon>Megophryidae</taxon>
        <taxon>Leptobrachium</taxon>
    </lineage>
</organism>
<reference evidence="6" key="1">
    <citation type="submission" date="2025-08" db="UniProtKB">
        <authorList>
            <consortium name="Ensembl"/>
        </authorList>
    </citation>
    <scope>IDENTIFICATION</scope>
</reference>
<dbReference type="Ensembl" id="ENSLLET00000029842.1">
    <property type="protein sequence ID" value="ENSLLEP00000028727.1"/>
    <property type="gene ID" value="ENSLLEG00000018240.1"/>
</dbReference>
<evidence type="ECO:0000256" key="4">
    <source>
        <dbReference type="ARBA" id="ARBA00023134"/>
    </source>
</evidence>
<dbReference type="GeneTree" id="ENSGT00950000183007"/>
<dbReference type="OrthoDB" id="422720at2759"/>
<reference evidence="6" key="2">
    <citation type="submission" date="2025-09" db="UniProtKB">
        <authorList>
            <consortium name="Ensembl"/>
        </authorList>
    </citation>
    <scope>IDENTIFICATION</scope>
</reference>
<evidence type="ECO:0000313" key="6">
    <source>
        <dbReference type="Ensembl" id="ENSLLEP00000028727.1"/>
    </source>
</evidence>
<dbReference type="GO" id="GO:0005525">
    <property type="term" value="F:GTP binding"/>
    <property type="evidence" value="ECO:0007669"/>
    <property type="project" value="UniProtKB-KW"/>
</dbReference>
<evidence type="ECO:0000259" key="5">
    <source>
        <dbReference type="PROSITE" id="PS51716"/>
    </source>
</evidence>
<dbReference type="SUPFAM" id="SSF52540">
    <property type="entry name" value="P-loop containing nucleoside triphosphate hydrolases"/>
    <property type="match status" value="1"/>
</dbReference>